<sequence>MIAYITLGTNDIVRATEFYDGLLAPLGAKRVLETGSFIAWGNNPNLPTLCVTTPYDGNPATVGNGVMVALHARSKELVDSCYANALRLGATDEGAPGVRLGAYYIAYIRDLDGNKLNFFHISDQ</sequence>
<dbReference type="Gene3D" id="3.10.180.10">
    <property type="entry name" value="2,3-Dihydroxybiphenyl 1,2-Dioxygenase, domain 1"/>
    <property type="match status" value="1"/>
</dbReference>
<dbReference type="EMBL" id="CP016268">
    <property type="protein sequence ID" value="ANO51803.1"/>
    <property type="molecule type" value="Genomic_DNA"/>
</dbReference>
<evidence type="ECO:0000259" key="1">
    <source>
        <dbReference type="PROSITE" id="PS51819"/>
    </source>
</evidence>
<evidence type="ECO:0000313" key="2">
    <source>
        <dbReference type="EMBL" id="ANO51803.1"/>
    </source>
</evidence>
<dbReference type="SUPFAM" id="SSF54593">
    <property type="entry name" value="Glyoxalase/Bleomycin resistance protein/Dihydroxybiphenyl dioxygenase"/>
    <property type="match status" value="1"/>
</dbReference>
<organism evidence="2 3">
    <name type="scientific">Woeseia oceani</name>
    <dbReference type="NCBI Taxonomy" id="1548547"/>
    <lineage>
        <taxon>Bacteria</taxon>
        <taxon>Pseudomonadati</taxon>
        <taxon>Pseudomonadota</taxon>
        <taxon>Gammaproteobacteria</taxon>
        <taxon>Woeseiales</taxon>
        <taxon>Woeseiaceae</taxon>
        <taxon>Woeseia</taxon>
    </lineage>
</organism>
<dbReference type="KEGG" id="woc:BA177_11850"/>
<keyword evidence="3" id="KW-1185">Reference proteome</keyword>
<dbReference type="CDD" id="cd07262">
    <property type="entry name" value="VOC_like"/>
    <property type="match status" value="1"/>
</dbReference>
<dbReference type="RefSeq" id="WP_068616469.1">
    <property type="nucleotide sequence ID" value="NZ_CP016268.1"/>
</dbReference>
<dbReference type="PANTHER" id="PTHR35006:SF1">
    <property type="entry name" value="BLL2941 PROTEIN"/>
    <property type="match status" value="1"/>
</dbReference>
<dbReference type="InterPro" id="IPR029068">
    <property type="entry name" value="Glyas_Bleomycin-R_OHBP_Dase"/>
</dbReference>
<feature type="domain" description="VOC" evidence="1">
    <location>
        <begin position="1"/>
        <end position="121"/>
    </location>
</feature>
<gene>
    <name evidence="2" type="ORF">BA177_11850</name>
</gene>
<dbReference type="OrthoDB" id="9800438at2"/>
<proteinExistence type="predicted"/>
<dbReference type="STRING" id="1548547.BA177_11850"/>
<name>A0A193LH62_9GAMM</name>
<dbReference type="InterPro" id="IPR037523">
    <property type="entry name" value="VOC_core"/>
</dbReference>
<dbReference type="Proteomes" id="UP000092695">
    <property type="component" value="Chromosome"/>
</dbReference>
<dbReference type="AlphaFoldDB" id="A0A193LH62"/>
<dbReference type="PANTHER" id="PTHR35006">
    <property type="entry name" value="GLYOXALASE FAMILY PROTEIN (AFU_ORTHOLOGUE AFUA_5G14830)"/>
    <property type="match status" value="1"/>
</dbReference>
<protein>
    <submittedName>
        <fullName evidence="2">Glyoxalase</fullName>
    </submittedName>
</protein>
<evidence type="ECO:0000313" key="3">
    <source>
        <dbReference type="Proteomes" id="UP000092695"/>
    </source>
</evidence>
<dbReference type="PROSITE" id="PS51819">
    <property type="entry name" value="VOC"/>
    <property type="match status" value="1"/>
</dbReference>
<accession>A0A193LH62</accession>
<reference evidence="2 3" key="1">
    <citation type="submission" date="2016-06" db="EMBL/GenBank/DDBJ databases">
        <title>Complete genome sequence of a deep-branching marine Gamma Proteobacterium Woeseia oceani type strain XK5.</title>
        <authorList>
            <person name="Mu D."/>
            <person name="Du Z."/>
        </authorList>
    </citation>
    <scope>NUCLEOTIDE SEQUENCE [LARGE SCALE GENOMIC DNA]</scope>
    <source>
        <strain evidence="2 3">XK5</strain>
    </source>
</reference>